<dbReference type="AlphaFoldDB" id="A0ABD0N159"/>
<name>A0ABD0N159_CIRMR</name>
<feature type="region of interest" description="Disordered" evidence="1">
    <location>
        <begin position="1"/>
        <end position="66"/>
    </location>
</feature>
<keyword evidence="3" id="KW-1185">Reference proteome</keyword>
<sequence length="66" mass="7146">HPLWAHATVGEAEVEGGDPNGRTRSRRPAAGRSENSGQADPRGLPEELQHEQIQSTDHPDGQSEHT</sequence>
<feature type="non-terminal residue" evidence="2">
    <location>
        <position position="1"/>
    </location>
</feature>
<feature type="non-terminal residue" evidence="2">
    <location>
        <position position="66"/>
    </location>
</feature>
<evidence type="ECO:0000313" key="3">
    <source>
        <dbReference type="Proteomes" id="UP001529510"/>
    </source>
</evidence>
<evidence type="ECO:0000256" key="1">
    <source>
        <dbReference type="SAM" id="MobiDB-lite"/>
    </source>
</evidence>
<dbReference type="Proteomes" id="UP001529510">
    <property type="component" value="Unassembled WGS sequence"/>
</dbReference>
<comment type="caution">
    <text evidence="2">The sequence shown here is derived from an EMBL/GenBank/DDBJ whole genome shotgun (WGS) entry which is preliminary data.</text>
</comment>
<dbReference type="EMBL" id="JAMKFB020000025">
    <property type="protein sequence ID" value="KAL0155485.1"/>
    <property type="molecule type" value="Genomic_DNA"/>
</dbReference>
<gene>
    <name evidence="2" type="ORF">M9458_049748</name>
</gene>
<reference evidence="2 3" key="1">
    <citation type="submission" date="2024-05" db="EMBL/GenBank/DDBJ databases">
        <title>Genome sequencing and assembly of Indian major carp, Cirrhinus mrigala (Hamilton, 1822).</title>
        <authorList>
            <person name="Mohindra V."/>
            <person name="Chowdhury L.M."/>
            <person name="Lal K."/>
            <person name="Jena J.K."/>
        </authorList>
    </citation>
    <scope>NUCLEOTIDE SEQUENCE [LARGE SCALE GENOMIC DNA]</scope>
    <source>
        <strain evidence="2">CM1030</strain>
        <tissue evidence="2">Blood</tissue>
    </source>
</reference>
<evidence type="ECO:0000313" key="2">
    <source>
        <dbReference type="EMBL" id="KAL0155485.1"/>
    </source>
</evidence>
<protein>
    <submittedName>
        <fullName evidence="2">Uncharacterized protein</fullName>
    </submittedName>
</protein>
<proteinExistence type="predicted"/>
<accession>A0ABD0N159</accession>
<organism evidence="2 3">
    <name type="scientific">Cirrhinus mrigala</name>
    <name type="common">Mrigala</name>
    <dbReference type="NCBI Taxonomy" id="683832"/>
    <lineage>
        <taxon>Eukaryota</taxon>
        <taxon>Metazoa</taxon>
        <taxon>Chordata</taxon>
        <taxon>Craniata</taxon>
        <taxon>Vertebrata</taxon>
        <taxon>Euteleostomi</taxon>
        <taxon>Actinopterygii</taxon>
        <taxon>Neopterygii</taxon>
        <taxon>Teleostei</taxon>
        <taxon>Ostariophysi</taxon>
        <taxon>Cypriniformes</taxon>
        <taxon>Cyprinidae</taxon>
        <taxon>Labeoninae</taxon>
        <taxon>Labeonini</taxon>
        <taxon>Cirrhinus</taxon>
    </lineage>
</organism>
<feature type="compositionally biased region" description="Basic and acidic residues" evidence="1">
    <location>
        <begin position="57"/>
        <end position="66"/>
    </location>
</feature>